<keyword evidence="2" id="KW-1185">Reference proteome</keyword>
<dbReference type="RefSeq" id="WP_377716479.1">
    <property type="nucleotide sequence ID" value="NZ_JBHTJM010000010.1"/>
</dbReference>
<comment type="caution">
    <text evidence="1">The sequence shown here is derived from an EMBL/GenBank/DDBJ whole genome shotgun (WGS) entry which is preliminary data.</text>
</comment>
<evidence type="ECO:0000313" key="1">
    <source>
        <dbReference type="EMBL" id="MFD0964883.1"/>
    </source>
</evidence>
<dbReference type="EMBL" id="JBHTJM010000010">
    <property type="protein sequence ID" value="MFD0964883.1"/>
    <property type="molecule type" value="Genomic_DNA"/>
</dbReference>
<proteinExistence type="predicted"/>
<accession>A0ABW3I550</accession>
<evidence type="ECO:0000313" key="2">
    <source>
        <dbReference type="Proteomes" id="UP001596997"/>
    </source>
</evidence>
<protein>
    <submittedName>
        <fullName evidence="1">Uncharacterized protein</fullName>
    </submittedName>
</protein>
<name>A0ABW3I550_9FLAO</name>
<sequence length="82" mass="9382">MFKGEKYAFQTVLDGPFYKNIVKKDCDISIGTLSKSSKKGIYHVILHKEKGIGYYDENGSFLVEIIDYSGEVKLHKFQELSN</sequence>
<gene>
    <name evidence="1" type="ORF">ACFQ1O_12780</name>
</gene>
<organism evidence="1 2">
    <name type="scientific">Pseudofulvibacter geojedonensis</name>
    <dbReference type="NCBI Taxonomy" id="1123758"/>
    <lineage>
        <taxon>Bacteria</taxon>
        <taxon>Pseudomonadati</taxon>
        <taxon>Bacteroidota</taxon>
        <taxon>Flavobacteriia</taxon>
        <taxon>Flavobacteriales</taxon>
        <taxon>Flavobacteriaceae</taxon>
        <taxon>Pseudofulvibacter</taxon>
    </lineage>
</organism>
<dbReference type="Proteomes" id="UP001596997">
    <property type="component" value="Unassembled WGS sequence"/>
</dbReference>
<reference evidence="2" key="1">
    <citation type="journal article" date="2019" name="Int. J. Syst. Evol. Microbiol.">
        <title>The Global Catalogue of Microorganisms (GCM) 10K type strain sequencing project: providing services to taxonomists for standard genome sequencing and annotation.</title>
        <authorList>
            <consortium name="The Broad Institute Genomics Platform"/>
            <consortium name="The Broad Institute Genome Sequencing Center for Infectious Disease"/>
            <person name="Wu L."/>
            <person name="Ma J."/>
        </authorList>
    </citation>
    <scope>NUCLEOTIDE SEQUENCE [LARGE SCALE GENOMIC DNA]</scope>
    <source>
        <strain evidence="2">CCUG 62114</strain>
    </source>
</reference>